<feature type="domain" description="Chitin-binding type-2" evidence="2">
    <location>
        <begin position="101"/>
        <end position="160"/>
    </location>
</feature>
<accession>A0A8J5TJG4</accession>
<organism evidence="3 4">
    <name type="scientific">Homarus americanus</name>
    <name type="common">American lobster</name>
    <dbReference type="NCBI Taxonomy" id="6706"/>
    <lineage>
        <taxon>Eukaryota</taxon>
        <taxon>Metazoa</taxon>
        <taxon>Ecdysozoa</taxon>
        <taxon>Arthropoda</taxon>
        <taxon>Crustacea</taxon>
        <taxon>Multicrustacea</taxon>
        <taxon>Malacostraca</taxon>
        <taxon>Eumalacostraca</taxon>
        <taxon>Eucarida</taxon>
        <taxon>Decapoda</taxon>
        <taxon>Pleocyemata</taxon>
        <taxon>Astacidea</taxon>
        <taxon>Nephropoidea</taxon>
        <taxon>Nephropidae</taxon>
        <taxon>Homarus</taxon>
    </lineage>
</organism>
<feature type="signal peptide" evidence="1">
    <location>
        <begin position="1"/>
        <end position="23"/>
    </location>
</feature>
<feature type="domain" description="Chitin-binding type-2" evidence="2">
    <location>
        <begin position="27"/>
        <end position="95"/>
    </location>
</feature>
<dbReference type="AlphaFoldDB" id="A0A8J5TJG4"/>
<keyword evidence="1" id="KW-0732">Signal</keyword>
<sequence length="222" mass="25402">MLSSKQHRRLLFFIFFLAAEHSAEYCAPDCQGVRDGDYTRDPSDCTRYYVCILEEGKIIPSQEPLECPDGYYFNDQHAETQCDPINDAPTDFCSYLCDPCAVDCDGHNPGTIQPSPRDCSKYEICLAEEDHYIEADCSFDSKYYDFRTATCQSDHSLCYHYCDPCVPHCVYDGQRVLDPYDCHQFYLCTPPTKAVFLCPNDQVFNNKTQECEADASCWTACL</sequence>
<dbReference type="PROSITE" id="PS50940">
    <property type="entry name" value="CHIT_BIND_II"/>
    <property type="match status" value="3"/>
</dbReference>
<reference evidence="3" key="1">
    <citation type="journal article" date="2021" name="Sci. Adv.">
        <title>The American lobster genome reveals insights on longevity, neural, and immune adaptations.</title>
        <authorList>
            <person name="Polinski J.M."/>
            <person name="Zimin A.V."/>
            <person name="Clark K.F."/>
            <person name="Kohn A.B."/>
            <person name="Sadowski N."/>
            <person name="Timp W."/>
            <person name="Ptitsyn A."/>
            <person name="Khanna P."/>
            <person name="Romanova D.Y."/>
            <person name="Williams P."/>
            <person name="Greenwood S.J."/>
            <person name="Moroz L.L."/>
            <person name="Walt D.R."/>
            <person name="Bodnar A.G."/>
        </authorList>
    </citation>
    <scope>NUCLEOTIDE SEQUENCE</scope>
    <source>
        <strain evidence="3">GMGI-L3</strain>
    </source>
</reference>
<dbReference type="EMBL" id="JAHLQT010004117">
    <property type="protein sequence ID" value="KAG7176131.1"/>
    <property type="molecule type" value="Genomic_DNA"/>
</dbReference>
<name>A0A8J5TJG4_HOMAM</name>
<dbReference type="InterPro" id="IPR002557">
    <property type="entry name" value="Chitin-bd_dom"/>
</dbReference>
<dbReference type="SMART" id="SM00494">
    <property type="entry name" value="ChtBD2"/>
    <property type="match status" value="3"/>
</dbReference>
<dbReference type="GO" id="GO:0005576">
    <property type="term" value="C:extracellular region"/>
    <property type="evidence" value="ECO:0007669"/>
    <property type="project" value="InterPro"/>
</dbReference>
<gene>
    <name evidence="3" type="ORF">Hamer_G020977</name>
</gene>
<comment type="caution">
    <text evidence="3">The sequence shown here is derived from an EMBL/GenBank/DDBJ whole genome shotgun (WGS) entry which is preliminary data.</text>
</comment>
<dbReference type="Pfam" id="PF01607">
    <property type="entry name" value="CBM_14"/>
    <property type="match status" value="2"/>
</dbReference>
<protein>
    <submittedName>
        <fullName evidence="3">Putative Chitin binding Peritrophin-A domain-containing protein 10</fullName>
    </submittedName>
</protein>
<evidence type="ECO:0000313" key="3">
    <source>
        <dbReference type="EMBL" id="KAG7176131.1"/>
    </source>
</evidence>
<proteinExistence type="predicted"/>
<evidence type="ECO:0000259" key="2">
    <source>
        <dbReference type="PROSITE" id="PS50940"/>
    </source>
</evidence>
<evidence type="ECO:0000313" key="4">
    <source>
        <dbReference type="Proteomes" id="UP000747542"/>
    </source>
</evidence>
<feature type="chain" id="PRO_5035151052" evidence="1">
    <location>
        <begin position="24"/>
        <end position="222"/>
    </location>
</feature>
<dbReference type="OrthoDB" id="6329730at2759"/>
<dbReference type="GO" id="GO:0008061">
    <property type="term" value="F:chitin binding"/>
    <property type="evidence" value="ECO:0007669"/>
    <property type="project" value="InterPro"/>
</dbReference>
<keyword evidence="4" id="KW-1185">Reference proteome</keyword>
<evidence type="ECO:0000256" key="1">
    <source>
        <dbReference type="SAM" id="SignalP"/>
    </source>
</evidence>
<feature type="domain" description="Chitin-binding type-2" evidence="2">
    <location>
        <begin position="166"/>
        <end position="219"/>
    </location>
</feature>
<dbReference type="Proteomes" id="UP000747542">
    <property type="component" value="Unassembled WGS sequence"/>
</dbReference>